<dbReference type="PATRIC" id="fig|1196324.3.peg.3462"/>
<proteinExistence type="predicted"/>
<reference evidence="1 2" key="1">
    <citation type="journal article" date="2012" name="J. Bacteriol.">
        <title>Genome of Bacillus macauensis ZFHKF-1, a Long-Chain-Forming Bacterium.</title>
        <authorList>
            <person name="Cai L."/>
            <person name="Zhang T."/>
        </authorList>
    </citation>
    <scope>NUCLEOTIDE SEQUENCE [LARGE SCALE GENOMIC DNA]</scope>
    <source>
        <strain evidence="1 2">ZFHKF-1</strain>
    </source>
</reference>
<dbReference type="EMBL" id="AKKV01000039">
    <property type="protein sequence ID" value="EIT84151.1"/>
    <property type="molecule type" value="Genomic_DNA"/>
</dbReference>
<dbReference type="RefSeq" id="WP_007203459.1">
    <property type="nucleotide sequence ID" value="NZ_AKKV01000039.1"/>
</dbReference>
<dbReference type="OrthoDB" id="6401683at2"/>
<name>I8IXE0_9BACL</name>
<dbReference type="Proteomes" id="UP000004080">
    <property type="component" value="Unassembled WGS sequence"/>
</dbReference>
<evidence type="ECO:0008006" key="3">
    <source>
        <dbReference type="Google" id="ProtNLM"/>
    </source>
</evidence>
<dbReference type="eggNOG" id="ENOG502Z97J">
    <property type="taxonomic scope" value="Bacteria"/>
</dbReference>
<gene>
    <name evidence="1" type="ORF">A374_16939</name>
</gene>
<dbReference type="AlphaFoldDB" id="I8IXE0"/>
<dbReference type="NCBIfam" id="TIGR04141">
    <property type="entry name" value="TIGR04141 family sporadically distributed protein"/>
    <property type="match status" value="1"/>
</dbReference>
<evidence type="ECO:0000313" key="2">
    <source>
        <dbReference type="Proteomes" id="UP000004080"/>
    </source>
</evidence>
<comment type="caution">
    <text evidence="1">The sequence shown here is derived from an EMBL/GenBank/DDBJ whole genome shotgun (WGS) entry which is preliminary data.</text>
</comment>
<accession>I8IXE0</accession>
<evidence type="ECO:0000313" key="1">
    <source>
        <dbReference type="EMBL" id="EIT84151.1"/>
    </source>
</evidence>
<dbReference type="InterPro" id="IPR026487">
    <property type="entry name" value="CHP04141"/>
</dbReference>
<dbReference type="Pfam" id="PF19614">
    <property type="entry name" value="DUF6119"/>
    <property type="match status" value="1"/>
</dbReference>
<keyword evidence="2" id="KW-1185">Reference proteome</keyword>
<sequence>MPRVNLTCFLIKEDYEEFVDVLKNDVHYDVFQLKAEHNLDGVIVVGTNSAQPPQWLEILQVMSEDTIQDLTNSSTRAVVMVRCEQRIFVYPFGFGRYLINDEAIVKDFGIKVVLNSVLPHKLRSIDTATVNEITIHSRTQTSKTTSVNSFGIDVVKDFLKSVTGEPANTQLGKVITGKESIQLTYEFEESFDEFNILCTHLLDRYCSNNYKENFSWVDNLQLVNDSLLKNLLNQKLLEKLHQREDNMLHIAPPEIVDWSNIGGFTFTPNSHTDDDLDINNYFSYINRFVRFELDHIKRHYVYVWDVGKENHIAKWKLYDCFVFETDYEQNKYILTMGSWFKVNEEFASLVEGYIREISDAVLTLPECGANEKEGEYNLRVGNENEDMITLDTKNVNYNGSQIEICDLMTSSGQLIHVKPWKSSSTLSHLFSQGRVSAESLFQDKEFRILSNAKVNEINEVYAHHIKVDDFDPTELEVIFAIIDKNDRDLHERLPFFSKLNMMQTVKHLRNLRYNVSKCKIRRVID</sequence>
<organism evidence="1 2">
    <name type="scientific">Fictibacillus macauensis ZFHKF-1</name>
    <dbReference type="NCBI Taxonomy" id="1196324"/>
    <lineage>
        <taxon>Bacteria</taxon>
        <taxon>Bacillati</taxon>
        <taxon>Bacillota</taxon>
        <taxon>Bacilli</taxon>
        <taxon>Bacillales</taxon>
        <taxon>Fictibacillaceae</taxon>
        <taxon>Fictibacillus</taxon>
    </lineage>
</organism>
<protein>
    <recommendedName>
        <fullName evidence="3">Sporadically distributed protein, TIGR04141 family</fullName>
    </recommendedName>
</protein>